<accession>A0A4Y3WJL5</accession>
<dbReference type="PROSITE" id="PS50112">
    <property type="entry name" value="PAS"/>
    <property type="match status" value="1"/>
</dbReference>
<dbReference type="PROSITE" id="PS50113">
    <property type="entry name" value="PAC"/>
    <property type="match status" value="1"/>
</dbReference>
<dbReference type="Pfam" id="PF00512">
    <property type="entry name" value="HisKA"/>
    <property type="match status" value="1"/>
</dbReference>
<dbReference type="InterPro" id="IPR000014">
    <property type="entry name" value="PAS"/>
</dbReference>
<evidence type="ECO:0000313" key="11">
    <source>
        <dbReference type="EMBL" id="GEC19033.1"/>
    </source>
</evidence>
<evidence type="ECO:0000256" key="7">
    <source>
        <dbReference type="ARBA" id="ARBA00023012"/>
    </source>
</evidence>
<dbReference type="InterPro" id="IPR013656">
    <property type="entry name" value="PAS_4"/>
</dbReference>
<proteinExistence type="predicted"/>
<dbReference type="Gene3D" id="3.30.450.20">
    <property type="entry name" value="PAS domain"/>
    <property type="match status" value="1"/>
</dbReference>
<dbReference type="InterPro" id="IPR005467">
    <property type="entry name" value="His_kinase_dom"/>
</dbReference>
<dbReference type="EMBL" id="BJNG01000012">
    <property type="protein sequence ID" value="GEC19033.1"/>
    <property type="molecule type" value="Genomic_DNA"/>
</dbReference>
<keyword evidence="7" id="KW-0902">Two-component regulatory system</keyword>
<evidence type="ECO:0000259" key="8">
    <source>
        <dbReference type="PROSITE" id="PS50109"/>
    </source>
</evidence>
<dbReference type="InterPro" id="IPR004358">
    <property type="entry name" value="Sig_transdc_His_kin-like_C"/>
</dbReference>
<reference evidence="11 12" key="1">
    <citation type="submission" date="2019-06" db="EMBL/GenBank/DDBJ databases">
        <title>Whole genome shotgun sequence of Pseudonocardia hydrocarbonoxydans NBRC 14498.</title>
        <authorList>
            <person name="Hosoyama A."/>
            <person name="Uohara A."/>
            <person name="Ohji S."/>
            <person name="Ichikawa N."/>
        </authorList>
    </citation>
    <scope>NUCLEOTIDE SEQUENCE [LARGE SCALE GENOMIC DNA]</scope>
    <source>
        <strain evidence="11 12">NBRC 14498</strain>
    </source>
</reference>
<dbReference type="Proteomes" id="UP000320338">
    <property type="component" value="Unassembled WGS sequence"/>
</dbReference>
<dbReference type="SUPFAM" id="SSF47384">
    <property type="entry name" value="Homodimeric domain of signal transducing histidine kinase"/>
    <property type="match status" value="1"/>
</dbReference>
<dbReference type="GO" id="GO:0000155">
    <property type="term" value="F:phosphorelay sensor kinase activity"/>
    <property type="evidence" value="ECO:0007669"/>
    <property type="project" value="InterPro"/>
</dbReference>
<organism evidence="11 12">
    <name type="scientific">Pseudonocardia hydrocarbonoxydans</name>
    <dbReference type="NCBI Taxonomy" id="76726"/>
    <lineage>
        <taxon>Bacteria</taxon>
        <taxon>Bacillati</taxon>
        <taxon>Actinomycetota</taxon>
        <taxon>Actinomycetes</taxon>
        <taxon>Pseudonocardiales</taxon>
        <taxon>Pseudonocardiaceae</taxon>
        <taxon>Pseudonocardia</taxon>
    </lineage>
</organism>
<comment type="catalytic activity">
    <reaction evidence="1">
        <text>ATP + protein L-histidine = ADP + protein N-phospho-L-histidine.</text>
        <dbReference type="EC" id="2.7.13.3"/>
    </reaction>
</comment>
<dbReference type="InterPro" id="IPR003661">
    <property type="entry name" value="HisK_dim/P_dom"/>
</dbReference>
<dbReference type="NCBIfam" id="TIGR00229">
    <property type="entry name" value="sensory_box"/>
    <property type="match status" value="1"/>
</dbReference>
<keyword evidence="12" id="KW-1185">Reference proteome</keyword>
<evidence type="ECO:0000256" key="5">
    <source>
        <dbReference type="ARBA" id="ARBA00022679"/>
    </source>
</evidence>
<sequence>MAAPTAGRTADLDHADSLDLLHRQTTVLELISGGAALPEMLAAVTEALEELIPSSRCSVLLLDARHDTLHHGAAPSLPATYSAAIDGMRSGPLAGSCGTAAHLDIEVVAEDIVTDPRWAGYRELARPHGLRACWSSPIRGRGVAGAPSVLGTFAVYHDVPHRPTPRERRLVERFTHLASVAIEHARLYGALAESEDRFRRAFEDNAIGMALTGLDGRFARVNRALRVMLGRTEEELLAAGLASVLEPATAPEALAALARCTGGECDSVQFETTVLHVDGEPVRAGVTASVVRGAVGEPLYLSVNVLDVTARRAAEQDRRARREAELAQEVAESASRAKSEFLSSLSHELRTPLQAITGFTELLGTLELSPERRAAALGHIAGASSHILALVDDVLDIAAIEAGALPLHRTDVDLGALVGEVVDLLRPLADERDVRIDGSDAHGTVHADARRLRQVLINLVTNGVRYNRCGGWVRVSAAPGSVSVSDSGPGIPDELVERLFVPFDRLGADTGPEPGAGLGMVLARGLAEAMGGALVVDSTPGRGTTVLVTLPIG</sequence>
<dbReference type="Pfam" id="PF01590">
    <property type="entry name" value="GAF"/>
    <property type="match status" value="1"/>
</dbReference>
<dbReference type="GO" id="GO:0009927">
    <property type="term" value="F:histidine phosphotransfer kinase activity"/>
    <property type="evidence" value="ECO:0007669"/>
    <property type="project" value="TreeGrafter"/>
</dbReference>
<evidence type="ECO:0000313" key="12">
    <source>
        <dbReference type="Proteomes" id="UP000320338"/>
    </source>
</evidence>
<dbReference type="SMART" id="SM00065">
    <property type="entry name" value="GAF"/>
    <property type="match status" value="1"/>
</dbReference>
<comment type="caution">
    <text evidence="11">The sequence shown here is derived from an EMBL/GenBank/DDBJ whole genome shotgun (WGS) entry which is preliminary data.</text>
</comment>
<dbReference type="InterPro" id="IPR003594">
    <property type="entry name" value="HATPase_dom"/>
</dbReference>
<dbReference type="InterPro" id="IPR035965">
    <property type="entry name" value="PAS-like_dom_sf"/>
</dbReference>
<evidence type="ECO:0000259" key="9">
    <source>
        <dbReference type="PROSITE" id="PS50112"/>
    </source>
</evidence>
<dbReference type="InterPro" id="IPR000700">
    <property type="entry name" value="PAS-assoc_C"/>
</dbReference>
<dbReference type="Gene3D" id="1.10.287.130">
    <property type="match status" value="1"/>
</dbReference>
<dbReference type="SUPFAM" id="SSF55874">
    <property type="entry name" value="ATPase domain of HSP90 chaperone/DNA topoisomerase II/histidine kinase"/>
    <property type="match status" value="1"/>
</dbReference>
<feature type="domain" description="Histidine kinase" evidence="8">
    <location>
        <begin position="344"/>
        <end position="553"/>
    </location>
</feature>
<evidence type="ECO:0000256" key="6">
    <source>
        <dbReference type="ARBA" id="ARBA00022777"/>
    </source>
</evidence>
<comment type="subcellular location">
    <subcellularLocation>
        <location evidence="2">Cell membrane</location>
    </subcellularLocation>
</comment>
<dbReference type="InterPro" id="IPR036890">
    <property type="entry name" value="HATPase_C_sf"/>
</dbReference>
<feature type="domain" description="PAC" evidence="10">
    <location>
        <begin position="268"/>
        <end position="320"/>
    </location>
</feature>
<dbReference type="InterPro" id="IPR003018">
    <property type="entry name" value="GAF"/>
</dbReference>
<dbReference type="PRINTS" id="PR00344">
    <property type="entry name" value="BCTRLSENSOR"/>
</dbReference>
<dbReference type="SMART" id="SM00388">
    <property type="entry name" value="HisKA"/>
    <property type="match status" value="1"/>
</dbReference>
<dbReference type="AlphaFoldDB" id="A0A4Y3WJL5"/>
<dbReference type="SUPFAM" id="SSF55781">
    <property type="entry name" value="GAF domain-like"/>
    <property type="match status" value="1"/>
</dbReference>
<dbReference type="Gene3D" id="3.30.565.10">
    <property type="entry name" value="Histidine kinase-like ATPase, C-terminal domain"/>
    <property type="match status" value="1"/>
</dbReference>
<evidence type="ECO:0000256" key="1">
    <source>
        <dbReference type="ARBA" id="ARBA00000085"/>
    </source>
</evidence>
<keyword evidence="4" id="KW-0597">Phosphoprotein</keyword>
<evidence type="ECO:0000256" key="3">
    <source>
        <dbReference type="ARBA" id="ARBA00012438"/>
    </source>
</evidence>
<dbReference type="InterPro" id="IPR036097">
    <property type="entry name" value="HisK_dim/P_sf"/>
</dbReference>
<dbReference type="RefSeq" id="WP_246085739.1">
    <property type="nucleotide sequence ID" value="NZ_BAAARZ010000001.1"/>
</dbReference>
<evidence type="ECO:0000256" key="2">
    <source>
        <dbReference type="ARBA" id="ARBA00004236"/>
    </source>
</evidence>
<dbReference type="InterPro" id="IPR029016">
    <property type="entry name" value="GAF-like_dom_sf"/>
</dbReference>
<name>A0A4Y3WJL5_9PSEU</name>
<dbReference type="EC" id="2.7.13.3" evidence="3"/>
<evidence type="ECO:0000256" key="4">
    <source>
        <dbReference type="ARBA" id="ARBA00022553"/>
    </source>
</evidence>
<dbReference type="PANTHER" id="PTHR43047:SF72">
    <property type="entry name" value="OSMOSENSING HISTIDINE PROTEIN KINASE SLN1"/>
    <property type="match status" value="1"/>
</dbReference>
<evidence type="ECO:0000259" key="10">
    <source>
        <dbReference type="PROSITE" id="PS50113"/>
    </source>
</evidence>
<keyword evidence="5" id="KW-0808">Transferase</keyword>
<dbReference type="Pfam" id="PF02518">
    <property type="entry name" value="HATPase_c"/>
    <property type="match status" value="1"/>
</dbReference>
<protein>
    <recommendedName>
        <fullName evidence="3">histidine kinase</fullName>
        <ecNumber evidence="3">2.7.13.3</ecNumber>
    </recommendedName>
</protein>
<dbReference type="Pfam" id="PF08448">
    <property type="entry name" value="PAS_4"/>
    <property type="match status" value="1"/>
</dbReference>
<dbReference type="PROSITE" id="PS50109">
    <property type="entry name" value="HIS_KIN"/>
    <property type="match status" value="1"/>
</dbReference>
<dbReference type="SMART" id="SM00091">
    <property type="entry name" value="PAS"/>
    <property type="match status" value="1"/>
</dbReference>
<dbReference type="Gene3D" id="3.30.450.40">
    <property type="match status" value="1"/>
</dbReference>
<dbReference type="SMART" id="SM00387">
    <property type="entry name" value="HATPase_c"/>
    <property type="match status" value="1"/>
</dbReference>
<feature type="domain" description="PAS" evidence="9">
    <location>
        <begin position="194"/>
        <end position="264"/>
    </location>
</feature>
<dbReference type="GO" id="GO:0005886">
    <property type="term" value="C:plasma membrane"/>
    <property type="evidence" value="ECO:0007669"/>
    <property type="project" value="UniProtKB-SubCell"/>
</dbReference>
<gene>
    <name evidence="11" type="ORF">PHY01_13160</name>
</gene>
<dbReference type="CDD" id="cd00082">
    <property type="entry name" value="HisKA"/>
    <property type="match status" value="1"/>
</dbReference>
<dbReference type="CDD" id="cd00130">
    <property type="entry name" value="PAS"/>
    <property type="match status" value="1"/>
</dbReference>
<dbReference type="PANTHER" id="PTHR43047">
    <property type="entry name" value="TWO-COMPONENT HISTIDINE PROTEIN KINASE"/>
    <property type="match status" value="1"/>
</dbReference>
<keyword evidence="6" id="KW-0418">Kinase</keyword>
<dbReference type="SUPFAM" id="SSF55785">
    <property type="entry name" value="PYP-like sensor domain (PAS domain)"/>
    <property type="match status" value="1"/>
</dbReference>